<proteinExistence type="predicted"/>
<evidence type="ECO:0000313" key="1">
    <source>
        <dbReference type="EMBL" id="VTU05722.1"/>
    </source>
</evidence>
<accession>A0ABY6TGN6</accession>
<evidence type="ECO:0008006" key="3">
    <source>
        <dbReference type="Google" id="ProtNLM"/>
    </source>
</evidence>
<dbReference type="RefSeq" id="WP_135708940.1">
    <property type="nucleotide sequence ID" value="NZ_CABFKI010000001.1"/>
</dbReference>
<dbReference type="GeneID" id="86154461"/>
<dbReference type="Proteomes" id="UP000308167">
    <property type="component" value="Unassembled WGS sequence"/>
</dbReference>
<organism evidence="1 2">
    <name type="scientific">Actinobacillus porcinus</name>
    <dbReference type="NCBI Taxonomy" id="51048"/>
    <lineage>
        <taxon>Bacteria</taxon>
        <taxon>Pseudomonadati</taxon>
        <taxon>Pseudomonadota</taxon>
        <taxon>Gammaproteobacteria</taxon>
        <taxon>Pasteurellales</taxon>
        <taxon>Pasteurellaceae</taxon>
        <taxon>Actinobacillus</taxon>
    </lineage>
</organism>
<name>A0ABY6TGN6_9PAST</name>
<sequence>MIRHISEVIKKFDNEIKDAKHRYYSFDFCYSHFRHSKETGNIDIEKSCFVLWSYLASWGMLRGSSFLMQKNPAYLTELVKWIYEQPQATWLIDVDDYTDKKKEILSLYTQVKSYLIGEKSHQAVTLVTKVLLGVFAIIPAYDRFFKETFSEIAGEACGFTRPNETSLDIIAQFYQANKAEIDALSQSHYVVSFDGKRTNYPYSKAKIIDMYGFQVGRDKVSKNT</sequence>
<gene>
    <name evidence="1" type="ORF">SAMEA1410922_00051</name>
</gene>
<evidence type="ECO:0000313" key="2">
    <source>
        <dbReference type="Proteomes" id="UP000308167"/>
    </source>
</evidence>
<dbReference type="EMBL" id="CABFKI010000001">
    <property type="protein sequence ID" value="VTU05722.1"/>
    <property type="molecule type" value="Genomic_DNA"/>
</dbReference>
<keyword evidence="2" id="KW-1185">Reference proteome</keyword>
<comment type="caution">
    <text evidence="1">The sequence shown here is derived from an EMBL/GenBank/DDBJ whole genome shotgun (WGS) entry which is preliminary data.</text>
</comment>
<protein>
    <recommendedName>
        <fullName evidence="3">DUF4007 domain-containing protein</fullName>
    </recommendedName>
</protein>
<reference evidence="1 2" key="1">
    <citation type="submission" date="2019-05" db="EMBL/GenBank/DDBJ databases">
        <authorList>
            <consortium name="Pathogen Informatics"/>
        </authorList>
    </citation>
    <scope>NUCLEOTIDE SEQUENCE [LARGE SCALE GENOMIC DNA]</scope>
    <source>
        <strain evidence="1 2">NM319</strain>
    </source>
</reference>